<dbReference type="Proteomes" id="UP000095602">
    <property type="component" value="Unassembled WGS sequence"/>
</dbReference>
<sequence length="75" mass="8816">MTREALKKLNEKQMNYCKTLSALIDRAKIKGLKEENERNRGKLRGFLECMEQMELLSGYEVKALYLWFISGNRGE</sequence>
<accession>A0A174GJ64</accession>
<reference evidence="1 2" key="1">
    <citation type="submission" date="2015-09" db="EMBL/GenBank/DDBJ databases">
        <authorList>
            <consortium name="Pathogen Informatics"/>
        </authorList>
    </citation>
    <scope>NUCLEOTIDE SEQUENCE [LARGE SCALE GENOMIC DNA]</scope>
    <source>
        <strain evidence="1 2">2789STDY5834884</strain>
    </source>
</reference>
<protein>
    <recommendedName>
        <fullName evidence="3">Racemase</fullName>
    </recommendedName>
</protein>
<gene>
    <name evidence="1" type="ORF">ERS852497_00240</name>
</gene>
<proteinExistence type="predicted"/>
<name>A0A174GJ64_9FIRM</name>
<evidence type="ECO:0000313" key="1">
    <source>
        <dbReference type="EMBL" id="CUO61020.1"/>
    </source>
</evidence>
<evidence type="ECO:0000313" key="2">
    <source>
        <dbReference type="Proteomes" id="UP000095602"/>
    </source>
</evidence>
<dbReference type="GeneID" id="57435052"/>
<dbReference type="EMBL" id="CZAJ01000001">
    <property type="protein sequence ID" value="CUO61020.1"/>
    <property type="molecule type" value="Genomic_DNA"/>
</dbReference>
<dbReference type="RefSeq" id="WP_003023421.1">
    <property type="nucleotide sequence ID" value="NZ_AP031452.1"/>
</dbReference>
<organism evidence="1 2">
    <name type="scientific">Agathobacter rectalis</name>
    <dbReference type="NCBI Taxonomy" id="39491"/>
    <lineage>
        <taxon>Bacteria</taxon>
        <taxon>Bacillati</taxon>
        <taxon>Bacillota</taxon>
        <taxon>Clostridia</taxon>
        <taxon>Lachnospirales</taxon>
        <taxon>Lachnospiraceae</taxon>
        <taxon>Agathobacter</taxon>
    </lineage>
</organism>
<evidence type="ECO:0008006" key="3">
    <source>
        <dbReference type="Google" id="ProtNLM"/>
    </source>
</evidence>
<dbReference type="AlphaFoldDB" id="A0A174GJ64"/>